<dbReference type="AlphaFoldDB" id="A0A523UQS7"/>
<dbReference type="PANTHER" id="PTHR43143">
    <property type="entry name" value="METALLOPHOSPHOESTERASE, CALCINEURIN SUPERFAMILY"/>
    <property type="match status" value="1"/>
</dbReference>
<organism evidence="2 3">
    <name type="scientific">candidate division TA06 bacterium</name>
    <dbReference type="NCBI Taxonomy" id="2250710"/>
    <lineage>
        <taxon>Bacteria</taxon>
        <taxon>Bacteria division TA06</taxon>
    </lineage>
</organism>
<feature type="domain" description="Calcineurin-like phosphoesterase" evidence="1">
    <location>
        <begin position="11"/>
        <end position="166"/>
    </location>
</feature>
<dbReference type="GO" id="GO:0016787">
    <property type="term" value="F:hydrolase activity"/>
    <property type="evidence" value="ECO:0007669"/>
    <property type="project" value="InterPro"/>
</dbReference>
<gene>
    <name evidence="2" type="ORF">E3J62_09115</name>
</gene>
<dbReference type="SUPFAM" id="SSF56300">
    <property type="entry name" value="Metallo-dependent phosphatases"/>
    <property type="match status" value="1"/>
</dbReference>
<comment type="caution">
    <text evidence="2">The sequence shown here is derived from an EMBL/GenBank/DDBJ whole genome shotgun (WGS) entry which is preliminary data.</text>
</comment>
<accession>A0A523UQS7</accession>
<dbReference type="Pfam" id="PF00149">
    <property type="entry name" value="Metallophos"/>
    <property type="match status" value="1"/>
</dbReference>
<evidence type="ECO:0000313" key="3">
    <source>
        <dbReference type="Proteomes" id="UP000315525"/>
    </source>
</evidence>
<dbReference type="InterPro" id="IPR004843">
    <property type="entry name" value="Calcineurin-like_PHP"/>
</dbReference>
<sequence>PGIFGQIVTEVERMKPDFVLTVGDMIEGYTADTVKIKQEWEEYLALIEPLTSPIYHTAGNHDFLDTTALNLYRRYIGKPYYSFTRRGLHFIILDSGRYNSVTDFPKEQIDWLIDDLEMNKDAFHTIVFYHIPYWIETIAQDKPDTLHTIFVKYGVDAVFTGHYHIYFSGTFDGITYTSLGSSGGGCSPGPTGLQYHFAWVTVDRDRISIAPVKMDAVLPWEELSAKEYLLTRKAEYLAIKTGKAQVSDDLTIPEKKITITVENFNTDVILKDTLSWDVPAGWTVSPTVLPIEIEPLKTYSTSLTVKSTGNLYPTPTASMNYGYAEGKEVEIEHTLGVSRTAYAYEATEPPVIDGELKDALWKRAVTELFAPDGSSISTTDPVSFYFAWDEKNLYIAARCTEKKMDAIVATATKHDGAVYGEDCVGYFFQPVLEDGPIYQIYFNPLGTPFDQKIIVEEKTPVDVERDWNGTYEVKTFKGEDHWSIEARIPLDQLGAEAKRGKIWGTNFRRKQKRLNTSADWLVPINYDPETYGFLMMR</sequence>
<dbReference type="PANTHER" id="PTHR43143:SF1">
    <property type="entry name" value="SERINE_THREONINE-PROTEIN PHOSPHATASE CPPED1"/>
    <property type="match status" value="1"/>
</dbReference>
<dbReference type="SUPFAM" id="SSF49344">
    <property type="entry name" value="CBD9-like"/>
    <property type="match status" value="1"/>
</dbReference>
<dbReference type="Gene3D" id="2.60.40.1190">
    <property type="match status" value="1"/>
</dbReference>
<dbReference type="InterPro" id="IPR051918">
    <property type="entry name" value="STPP_CPPED1"/>
</dbReference>
<dbReference type="EMBL" id="SOJN01000105">
    <property type="protein sequence ID" value="TET44888.1"/>
    <property type="molecule type" value="Genomic_DNA"/>
</dbReference>
<protein>
    <recommendedName>
        <fullName evidence="1">Calcineurin-like phosphoesterase domain-containing protein</fullName>
    </recommendedName>
</protein>
<name>A0A523UQS7_UNCT6</name>
<dbReference type="InterPro" id="IPR029052">
    <property type="entry name" value="Metallo-depent_PP-like"/>
</dbReference>
<dbReference type="Gene3D" id="3.60.21.10">
    <property type="match status" value="1"/>
</dbReference>
<evidence type="ECO:0000259" key="1">
    <source>
        <dbReference type="Pfam" id="PF00149"/>
    </source>
</evidence>
<feature type="non-terminal residue" evidence="2">
    <location>
        <position position="1"/>
    </location>
</feature>
<dbReference type="Proteomes" id="UP000315525">
    <property type="component" value="Unassembled WGS sequence"/>
</dbReference>
<reference evidence="2 3" key="1">
    <citation type="submission" date="2019-03" db="EMBL/GenBank/DDBJ databases">
        <title>Metabolic potential of uncultured bacteria and archaea associated with petroleum seepage in deep-sea sediments.</title>
        <authorList>
            <person name="Dong X."/>
            <person name="Hubert C."/>
        </authorList>
    </citation>
    <scope>NUCLEOTIDE SEQUENCE [LARGE SCALE GENOMIC DNA]</scope>
    <source>
        <strain evidence="2">E44_bin18</strain>
    </source>
</reference>
<proteinExistence type="predicted"/>
<evidence type="ECO:0000313" key="2">
    <source>
        <dbReference type="EMBL" id="TET44888.1"/>
    </source>
</evidence>